<keyword evidence="5" id="KW-1185">Reference proteome</keyword>
<reference evidence="4 5" key="1">
    <citation type="journal article" date="2022" name="Nat. Genet.">
        <title>Improved pea reference genome and pan-genome highlight genomic features and evolutionary characteristics.</title>
        <authorList>
            <person name="Yang T."/>
            <person name="Liu R."/>
            <person name="Luo Y."/>
            <person name="Hu S."/>
            <person name="Wang D."/>
            <person name="Wang C."/>
            <person name="Pandey M.K."/>
            <person name="Ge S."/>
            <person name="Xu Q."/>
            <person name="Li N."/>
            <person name="Li G."/>
            <person name="Huang Y."/>
            <person name="Saxena R.K."/>
            <person name="Ji Y."/>
            <person name="Li M."/>
            <person name="Yan X."/>
            <person name="He Y."/>
            <person name="Liu Y."/>
            <person name="Wang X."/>
            <person name="Xiang C."/>
            <person name="Varshney R.K."/>
            <person name="Ding H."/>
            <person name="Gao S."/>
            <person name="Zong X."/>
        </authorList>
    </citation>
    <scope>NUCLEOTIDE SEQUENCE [LARGE SCALE GENOMIC DNA]</scope>
    <source>
        <strain evidence="4 5">cv. Zhongwan 6</strain>
    </source>
</reference>
<evidence type="ECO:0000256" key="1">
    <source>
        <dbReference type="SAM" id="MobiDB-lite"/>
    </source>
</evidence>
<proteinExistence type="predicted"/>
<feature type="domain" description="F-box" evidence="2">
    <location>
        <begin position="46"/>
        <end position="82"/>
    </location>
</feature>
<dbReference type="InterPro" id="IPR055357">
    <property type="entry name" value="LRR_At1g61320_AtMIF1"/>
</dbReference>
<organism evidence="4 5">
    <name type="scientific">Pisum sativum</name>
    <name type="common">Garden pea</name>
    <name type="synonym">Lathyrus oleraceus</name>
    <dbReference type="NCBI Taxonomy" id="3888"/>
    <lineage>
        <taxon>Eukaryota</taxon>
        <taxon>Viridiplantae</taxon>
        <taxon>Streptophyta</taxon>
        <taxon>Embryophyta</taxon>
        <taxon>Tracheophyta</taxon>
        <taxon>Spermatophyta</taxon>
        <taxon>Magnoliopsida</taxon>
        <taxon>eudicotyledons</taxon>
        <taxon>Gunneridae</taxon>
        <taxon>Pentapetalae</taxon>
        <taxon>rosids</taxon>
        <taxon>fabids</taxon>
        <taxon>Fabales</taxon>
        <taxon>Fabaceae</taxon>
        <taxon>Papilionoideae</taxon>
        <taxon>50 kb inversion clade</taxon>
        <taxon>NPAAA clade</taxon>
        <taxon>Hologalegina</taxon>
        <taxon>IRL clade</taxon>
        <taxon>Fabeae</taxon>
        <taxon>Lathyrus</taxon>
    </lineage>
</organism>
<evidence type="ECO:0000259" key="3">
    <source>
        <dbReference type="Pfam" id="PF23622"/>
    </source>
</evidence>
<dbReference type="Pfam" id="PF00646">
    <property type="entry name" value="F-box"/>
    <property type="match status" value="1"/>
</dbReference>
<dbReference type="InterPro" id="IPR001810">
    <property type="entry name" value="F-box_dom"/>
</dbReference>
<feature type="region of interest" description="Disordered" evidence="1">
    <location>
        <begin position="1"/>
        <end position="28"/>
    </location>
</feature>
<dbReference type="Gramene" id="Psat05G0812000-T1">
    <property type="protein sequence ID" value="KAI5413850.1"/>
    <property type="gene ID" value="KIW84_058120"/>
</dbReference>
<dbReference type="SUPFAM" id="SSF81383">
    <property type="entry name" value="F-box domain"/>
    <property type="match status" value="1"/>
</dbReference>
<comment type="caution">
    <text evidence="4">The sequence shown here is derived from an EMBL/GenBank/DDBJ whole genome shotgun (WGS) entry which is preliminary data.</text>
</comment>
<sequence length="577" mass="66679">MVSSDEALRVSPRKKRKLEVEDNANSVEEGVRPKEMAQNVELEDRISHLPDYVIHHILSFLRNPKDAIRTSSFSQRWRALWYSYAMLVFDELKFAARFGPDDGSNKEIMFREYVSDTLLRYLANNSQLYKLLIHMTSFDLTDTPLVDNWLTSAVAQDIKEIDLHVGFQGSTRYTLPQVVFSSETLTGLRLSGCVLQSCGDIVLPRLQKLYLRKLHLVEHSVISLISRCPSIEDLRFIQCSGLKFLVIYCDTLNRLEIHNCNQLKRVDIIASNLETFWFSGKKSTSCKVDLEHCKSLKKLTLEHPQVTRDFSKTKFTRFPLLEKLDLCVSDDLKSITIYNHCLQRIALKGCTKLTYAQIYAHKLVSFELKGDNMPYIDLHPFCLTDAKVSLVSKSEPRGIGLGGGNKLWHMMRPFISKFSPEGFKLIMHSKKNIIIHEDLSNIRFPPLHDLSFEIIKSSACVQDILYGLLRKLHPASVAIVSSSDSKLSESVYEMMKIEDEEPTCCRYNTSKNKCWRHFLKEVKSENWEEMLEIVEASEDEVTSTLYFWLQLSYSTTEPRQMTHFRLNWNTQEPDVET</sequence>
<dbReference type="SUPFAM" id="SSF52047">
    <property type="entry name" value="RNI-like"/>
    <property type="match status" value="1"/>
</dbReference>
<dbReference type="InterPro" id="IPR032675">
    <property type="entry name" value="LRR_dom_sf"/>
</dbReference>
<dbReference type="AlphaFoldDB" id="A0A9D4X6E8"/>
<dbReference type="EMBL" id="JAMSHJ010000005">
    <property type="protein sequence ID" value="KAI5413850.1"/>
    <property type="molecule type" value="Genomic_DNA"/>
</dbReference>
<dbReference type="PANTHER" id="PTHR34145">
    <property type="entry name" value="OS02G0105600 PROTEIN"/>
    <property type="match status" value="1"/>
</dbReference>
<evidence type="ECO:0000259" key="2">
    <source>
        <dbReference type="Pfam" id="PF00646"/>
    </source>
</evidence>
<gene>
    <name evidence="4" type="ORF">KIW84_058120</name>
</gene>
<dbReference type="OrthoDB" id="1901752at2759"/>
<accession>A0A9D4X6E8</accession>
<dbReference type="Gramene" id="PSAT_LOCUS19307_t1">
    <property type="protein sequence ID" value="CAL5199964.1"/>
    <property type="gene ID" value="PSAT_LOCUS19307"/>
</dbReference>
<dbReference type="Gramene" id="Psat5g295000.1">
    <property type="protein sequence ID" value="Psat5g295000.1.cds"/>
    <property type="gene ID" value="Psat5g295000"/>
</dbReference>
<dbReference type="InterPro" id="IPR036047">
    <property type="entry name" value="F-box-like_dom_sf"/>
</dbReference>
<dbReference type="Proteomes" id="UP001058974">
    <property type="component" value="Chromosome 5"/>
</dbReference>
<dbReference type="InterPro" id="IPR053772">
    <property type="entry name" value="At1g61320/At1g61330-like"/>
</dbReference>
<evidence type="ECO:0000313" key="4">
    <source>
        <dbReference type="EMBL" id="KAI5413850.1"/>
    </source>
</evidence>
<name>A0A9D4X6E8_PEA</name>
<protein>
    <submittedName>
        <fullName evidence="4">Uncharacterized protein</fullName>
    </submittedName>
</protein>
<dbReference type="Pfam" id="PF23622">
    <property type="entry name" value="LRR_At1g61320_AtMIF1"/>
    <property type="match status" value="1"/>
</dbReference>
<dbReference type="Gene3D" id="3.80.10.10">
    <property type="entry name" value="Ribonuclease Inhibitor"/>
    <property type="match status" value="1"/>
</dbReference>
<evidence type="ECO:0000313" key="5">
    <source>
        <dbReference type="Proteomes" id="UP001058974"/>
    </source>
</evidence>
<feature type="domain" description="At1g61320/AtMIF1 LRR" evidence="3">
    <location>
        <begin position="135"/>
        <end position="326"/>
    </location>
</feature>
<dbReference type="Gene3D" id="1.20.1280.50">
    <property type="match status" value="1"/>
</dbReference>